<protein>
    <recommendedName>
        <fullName evidence="3">Bacterial sugar transferase domain-containing protein</fullName>
    </recommendedName>
</protein>
<dbReference type="HOGENOM" id="CLU_024920_1_0_9"/>
<evidence type="ECO:0000313" key="5">
    <source>
        <dbReference type="Proteomes" id="UP000013785"/>
    </source>
</evidence>
<reference evidence="4 5" key="1">
    <citation type="submission" date="2013-02" db="EMBL/GenBank/DDBJ databases">
        <title>The Genome Sequence of Enterococcus phoeniculicola BAA-412.</title>
        <authorList>
            <consortium name="The Broad Institute Genome Sequencing Platform"/>
            <consortium name="The Broad Institute Genome Sequencing Center for Infectious Disease"/>
            <person name="Earl A.M."/>
            <person name="Gilmore M.S."/>
            <person name="Lebreton F."/>
            <person name="Walker B."/>
            <person name="Young S.K."/>
            <person name="Zeng Q."/>
            <person name="Gargeya S."/>
            <person name="Fitzgerald M."/>
            <person name="Haas B."/>
            <person name="Abouelleil A."/>
            <person name="Alvarado L."/>
            <person name="Arachchi H.M."/>
            <person name="Berlin A.M."/>
            <person name="Chapman S.B."/>
            <person name="Dewar J."/>
            <person name="Goldberg J."/>
            <person name="Griggs A."/>
            <person name="Gujja S."/>
            <person name="Hansen M."/>
            <person name="Howarth C."/>
            <person name="Imamovic A."/>
            <person name="Larimer J."/>
            <person name="McCowan C."/>
            <person name="Murphy C."/>
            <person name="Neiman D."/>
            <person name="Pearson M."/>
            <person name="Priest M."/>
            <person name="Roberts A."/>
            <person name="Saif S."/>
            <person name="Shea T."/>
            <person name="Sisk P."/>
            <person name="Sykes S."/>
            <person name="Wortman J."/>
            <person name="Nusbaum C."/>
            <person name="Birren B."/>
        </authorList>
    </citation>
    <scope>NUCLEOTIDE SEQUENCE [LARGE SCALE GENOMIC DNA]</scope>
    <source>
        <strain evidence="4 5">ATCC BAA-412</strain>
    </source>
</reference>
<dbReference type="PATRIC" id="fig|1158610.3.peg.1957"/>
<dbReference type="InterPro" id="IPR003362">
    <property type="entry name" value="Bact_transf"/>
</dbReference>
<dbReference type="PANTHER" id="PTHR30576:SF0">
    <property type="entry name" value="UNDECAPRENYL-PHOSPHATE N-ACETYLGALACTOSAMINYL 1-PHOSPHATE TRANSFERASE-RELATED"/>
    <property type="match status" value="1"/>
</dbReference>
<dbReference type="EMBL" id="AJAT01000016">
    <property type="protein sequence ID" value="EOL42986.1"/>
    <property type="molecule type" value="Genomic_DNA"/>
</dbReference>
<dbReference type="STRING" id="154621.RV11_GL003195"/>
<evidence type="ECO:0000256" key="2">
    <source>
        <dbReference type="SAM" id="Phobius"/>
    </source>
</evidence>
<comment type="similarity">
    <text evidence="1">Belongs to the bacterial sugar transferase family.</text>
</comment>
<name>R3W5S4_9ENTE</name>
<evidence type="ECO:0000256" key="1">
    <source>
        <dbReference type="ARBA" id="ARBA00006464"/>
    </source>
</evidence>
<accession>R3W5S4</accession>
<keyword evidence="2" id="KW-0472">Membrane</keyword>
<dbReference type="AlphaFoldDB" id="R3W5S4"/>
<dbReference type="PANTHER" id="PTHR30576">
    <property type="entry name" value="COLANIC BIOSYNTHESIS UDP-GLUCOSE LIPID CARRIER TRANSFERASE"/>
    <property type="match status" value="1"/>
</dbReference>
<keyword evidence="2" id="KW-0812">Transmembrane</keyword>
<gene>
    <name evidence="4" type="ORF">UC3_01963</name>
</gene>
<feature type="domain" description="Bacterial sugar transferase" evidence="3">
    <location>
        <begin position="13"/>
        <end position="201"/>
    </location>
</feature>
<keyword evidence="5" id="KW-1185">Reference proteome</keyword>
<dbReference type="RefSeq" id="WP_010768625.1">
    <property type="nucleotide sequence ID" value="NZ_ASWE01000002.1"/>
</dbReference>
<organism evidence="4 5">
    <name type="scientific">Enterococcus phoeniculicola ATCC BAA-412</name>
    <dbReference type="NCBI Taxonomy" id="1158610"/>
    <lineage>
        <taxon>Bacteria</taxon>
        <taxon>Bacillati</taxon>
        <taxon>Bacillota</taxon>
        <taxon>Bacilli</taxon>
        <taxon>Lactobacillales</taxon>
        <taxon>Enterococcaceae</taxon>
        <taxon>Enterococcus</taxon>
    </lineage>
</organism>
<proteinExistence type="inferred from homology"/>
<dbReference type="GO" id="GO:0016780">
    <property type="term" value="F:phosphotransferase activity, for other substituted phosphate groups"/>
    <property type="evidence" value="ECO:0007669"/>
    <property type="project" value="TreeGrafter"/>
</dbReference>
<feature type="transmembrane region" description="Helical" evidence="2">
    <location>
        <begin position="21"/>
        <end position="39"/>
    </location>
</feature>
<evidence type="ECO:0000259" key="3">
    <source>
        <dbReference type="Pfam" id="PF02397"/>
    </source>
</evidence>
<dbReference type="Proteomes" id="UP000013785">
    <property type="component" value="Unassembled WGS sequence"/>
</dbReference>
<dbReference type="Pfam" id="PF02397">
    <property type="entry name" value="Bac_transf"/>
    <property type="match status" value="1"/>
</dbReference>
<dbReference type="eggNOG" id="COG2148">
    <property type="taxonomic scope" value="Bacteria"/>
</dbReference>
<sequence length="207" mass="23854">MKNNTKISFHITKRGIDIIGACLGILLLMPLLLLIAFLVKLEYPEENFYFIQERVGKNGEVFYLYKFRSMVPQAETMLEALNGENEILGAMFKIKNDPRITNIGKFIRKTSLDELPQLFNVLKGNMSLVGPRPPLTQEVQKYTLYDRQRLSVTPGCTGLWQVSGRNKLDFYEMVELDLRYIATQSIKNDTIILFKTIKVLFLMEGAY</sequence>
<evidence type="ECO:0000313" key="4">
    <source>
        <dbReference type="EMBL" id="EOL42986.1"/>
    </source>
</evidence>
<keyword evidence="2" id="KW-1133">Transmembrane helix</keyword>
<comment type="caution">
    <text evidence="4">The sequence shown here is derived from an EMBL/GenBank/DDBJ whole genome shotgun (WGS) entry which is preliminary data.</text>
</comment>